<dbReference type="EMBL" id="NJES01001501">
    <property type="protein sequence ID" value="PHH63049.1"/>
    <property type="molecule type" value="Genomic_DNA"/>
</dbReference>
<dbReference type="CDD" id="cd13778">
    <property type="entry name" value="Aar2_C"/>
    <property type="match status" value="1"/>
</dbReference>
<dbReference type="Gene3D" id="1.25.40.550">
    <property type="entry name" value="Aar2, C-terminal domain-like"/>
    <property type="match status" value="1"/>
</dbReference>
<dbReference type="PANTHER" id="PTHR12689">
    <property type="entry name" value="A1 CISTRON SPLICING FACTOR AAR2-RELATED"/>
    <property type="match status" value="1"/>
</dbReference>
<dbReference type="OrthoDB" id="201752at2759"/>
<dbReference type="InterPro" id="IPR033648">
    <property type="entry name" value="AAR2_C"/>
</dbReference>
<evidence type="ECO:0000259" key="3">
    <source>
        <dbReference type="Pfam" id="PF20981"/>
    </source>
</evidence>
<feature type="domain" description="AAR2 N-terminal" evidence="3">
    <location>
        <begin position="6"/>
        <end position="130"/>
    </location>
</feature>
<proteinExistence type="inferred from homology"/>
<dbReference type="PANTHER" id="PTHR12689:SF4">
    <property type="entry name" value="PROTEIN AAR2 HOMOLOG"/>
    <property type="match status" value="1"/>
</dbReference>
<comment type="similarity">
    <text evidence="1">Belongs to the AAR2 family.</text>
</comment>
<keyword evidence="5" id="KW-1185">Reference proteome</keyword>
<dbReference type="Pfam" id="PF20981">
    <property type="entry name" value="AAR2_1st"/>
    <property type="match status" value="1"/>
</dbReference>
<dbReference type="InterPro" id="IPR033647">
    <property type="entry name" value="Aar2_N"/>
</dbReference>
<evidence type="ECO:0000313" key="4">
    <source>
        <dbReference type="EMBL" id="PHH63049.1"/>
    </source>
</evidence>
<evidence type="ECO:0000313" key="5">
    <source>
        <dbReference type="Proteomes" id="UP000226431"/>
    </source>
</evidence>
<sequence>MIPPTSIILIPNPPPNYTIGFNALSFTAPTFTGLRDVPPGTHFLWAAHPTALSRCGIWIVCGAEPGVHVVLWRTDEERFVRAGETEARVQAERLKDGLGALLSFQHGLGGALLWRQLTSGIGSSALDRLLAGRGDGWHVDSSDGVKDSPTDDHIDTHHLNFTFQQGLRSISQGPRHTADTTPYVSTTLANSTDSPIADVQFAYIVGLYLGNDACLQQWFFTLLRILLPAHALIAQRPGLVTALLDTLSAQLTHGRDFSEGSVFDYGQGLERDLRFALGGVEDL</sequence>
<dbReference type="STRING" id="2004952.A0A2C5X9H5"/>
<dbReference type="GO" id="GO:0000244">
    <property type="term" value="P:spliceosomal tri-snRNP complex assembly"/>
    <property type="evidence" value="ECO:0007669"/>
    <property type="project" value="TreeGrafter"/>
</dbReference>
<dbReference type="Proteomes" id="UP000226431">
    <property type="component" value="Unassembled WGS sequence"/>
</dbReference>
<comment type="caution">
    <text evidence="4">The sequence shown here is derived from an EMBL/GenBank/DDBJ whole genome shotgun (WGS) entry which is preliminary data.</text>
</comment>
<feature type="domain" description="AAR2 C-terminal" evidence="2">
    <location>
        <begin position="175"/>
        <end position="259"/>
    </location>
</feature>
<evidence type="ECO:0000256" key="1">
    <source>
        <dbReference type="ARBA" id="ARBA00006281"/>
    </source>
</evidence>
<dbReference type="CDD" id="cd13777">
    <property type="entry name" value="Aar2_N"/>
    <property type="match status" value="1"/>
</dbReference>
<protein>
    <submittedName>
        <fullName evidence="4">Uncharacterized protein</fullName>
    </submittedName>
</protein>
<dbReference type="AlphaFoldDB" id="A0A2C5X9H5"/>
<organism evidence="4 5">
    <name type="scientific">Ophiocordyceps camponoti-rufipedis</name>
    <dbReference type="NCBI Taxonomy" id="2004952"/>
    <lineage>
        <taxon>Eukaryota</taxon>
        <taxon>Fungi</taxon>
        <taxon>Dikarya</taxon>
        <taxon>Ascomycota</taxon>
        <taxon>Pezizomycotina</taxon>
        <taxon>Sordariomycetes</taxon>
        <taxon>Hypocreomycetidae</taxon>
        <taxon>Hypocreales</taxon>
        <taxon>Ophiocordycipitaceae</taxon>
        <taxon>Ophiocordyceps</taxon>
    </lineage>
</organism>
<gene>
    <name evidence="4" type="ORF">CDD80_1297</name>
</gene>
<dbReference type="InterPro" id="IPR038516">
    <property type="entry name" value="AAR2_N_sf"/>
</dbReference>
<accession>A0A2C5X9H5</accession>
<reference evidence="4 5" key="1">
    <citation type="submission" date="2017-06" db="EMBL/GenBank/DDBJ databases">
        <title>Ant-infecting Ophiocordyceps genomes reveal a high diversity of potential behavioral manipulation genes and a possible major role for enterotoxins.</title>
        <authorList>
            <person name="De Bekker C."/>
            <person name="Evans H.C."/>
            <person name="Brachmann A."/>
            <person name="Hughes D.P."/>
        </authorList>
    </citation>
    <scope>NUCLEOTIDE SEQUENCE [LARGE SCALE GENOMIC DNA]</scope>
    <source>
        <strain evidence="4 5">Map16</strain>
    </source>
</reference>
<dbReference type="Gene3D" id="2.60.34.20">
    <property type="match status" value="1"/>
</dbReference>
<dbReference type="InterPro" id="IPR007946">
    <property type="entry name" value="AAR2"/>
</dbReference>
<dbReference type="Pfam" id="PF05282">
    <property type="entry name" value="AAR2"/>
    <property type="match status" value="1"/>
</dbReference>
<evidence type="ECO:0000259" key="2">
    <source>
        <dbReference type="Pfam" id="PF05282"/>
    </source>
</evidence>
<dbReference type="InterPro" id="IPR038514">
    <property type="entry name" value="AAR2_C_sf"/>
</dbReference>
<name>A0A2C5X9H5_9HYPO</name>